<organism evidence="1 2">
    <name type="scientific">Loigolactobacillus binensis</name>
    <dbReference type="NCBI Taxonomy" id="2559922"/>
    <lineage>
        <taxon>Bacteria</taxon>
        <taxon>Bacillati</taxon>
        <taxon>Bacillota</taxon>
        <taxon>Bacilli</taxon>
        <taxon>Lactobacillales</taxon>
        <taxon>Lactobacillaceae</taxon>
        <taxon>Loigolactobacillus</taxon>
    </lineage>
</organism>
<accession>A0ABW3EAQ9</accession>
<evidence type="ECO:0000313" key="1">
    <source>
        <dbReference type="EMBL" id="MFD0896417.1"/>
    </source>
</evidence>
<gene>
    <name evidence="1" type="ORF">ACFQZ7_01510</name>
</gene>
<name>A0ABW3EAQ9_9LACO</name>
<proteinExistence type="predicted"/>
<evidence type="ECO:0000313" key="2">
    <source>
        <dbReference type="Proteomes" id="UP001597104"/>
    </source>
</evidence>
<reference evidence="2" key="1">
    <citation type="journal article" date="2019" name="Int. J. Syst. Evol. Microbiol.">
        <title>The Global Catalogue of Microorganisms (GCM) 10K type strain sequencing project: providing services to taxonomists for standard genome sequencing and annotation.</title>
        <authorList>
            <consortium name="The Broad Institute Genomics Platform"/>
            <consortium name="The Broad Institute Genome Sequencing Center for Infectious Disease"/>
            <person name="Wu L."/>
            <person name="Ma J."/>
        </authorList>
    </citation>
    <scope>NUCLEOTIDE SEQUENCE [LARGE SCALE GENOMIC DNA]</scope>
    <source>
        <strain evidence="2">CCM 8925</strain>
    </source>
</reference>
<protein>
    <submittedName>
        <fullName evidence="1">Uncharacterized protein</fullName>
    </submittedName>
</protein>
<comment type="caution">
    <text evidence="1">The sequence shown here is derived from an EMBL/GenBank/DDBJ whole genome shotgun (WGS) entry which is preliminary data.</text>
</comment>
<dbReference type="RefSeq" id="WP_137638593.1">
    <property type="nucleotide sequence ID" value="NZ_BJDN01000031.1"/>
</dbReference>
<dbReference type="Proteomes" id="UP001597104">
    <property type="component" value="Unassembled WGS sequence"/>
</dbReference>
<keyword evidence="2" id="KW-1185">Reference proteome</keyword>
<sequence length="63" mass="7164">MDRTVYQASRPSRLIVEPGQLKQLQQLAQPDLQELRLAILEYKRAGSQEGITDLLMAEVKRLG</sequence>
<dbReference type="EMBL" id="JBHTIO010000007">
    <property type="protein sequence ID" value="MFD0896417.1"/>
    <property type="molecule type" value="Genomic_DNA"/>
</dbReference>